<accession>A0ABQ4KNL0</accession>
<evidence type="ECO:0000313" key="6">
    <source>
        <dbReference type="Proteomes" id="UP000679950"/>
    </source>
</evidence>
<organism evidence="5 6">
    <name type="scientific">Lederbergia ruris</name>
    <dbReference type="NCBI Taxonomy" id="217495"/>
    <lineage>
        <taxon>Bacteria</taxon>
        <taxon>Bacillati</taxon>
        <taxon>Bacillota</taxon>
        <taxon>Bacilli</taxon>
        <taxon>Bacillales</taxon>
        <taxon>Bacillaceae</taxon>
        <taxon>Lederbergia</taxon>
    </lineage>
</organism>
<dbReference type="PANTHER" id="PTHR43479">
    <property type="entry name" value="ACREF/ENVCD OPERON REPRESSOR-RELATED"/>
    <property type="match status" value="1"/>
</dbReference>
<reference evidence="5 6" key="1">
    <citation type="submission" date="2021-03" db="EMBL/GenBank/DDBJ databases">
        <title>Antimicrobial resistance genes in bacteria isolated from Japanese honey, and their potential for conferring macrolide and lincosamide resistance in the American foulbrood pathogen Paenibacillus larvae.</title>
        <authorList>
            <person name="Okamoto M."/>
            <person name="Kumagai M."/>
            <person name="Kanamori H."/>
            <person name="Takamatsu D."/>
        </authorList>
    </citation>
    <scope>NUCLEOTIDE SEQUENCE [LARGE SCALE GENOMIC DNA]</scope>
    <source>
        <strain evidence="5 6">J8TS2</strain>
    </source>
</reference>
<dbReference type="PRINTS" id="PR00455">
    <property type="entry name" value="HTHTETR"/>
</dbReference>
<dbReference type="PROSITE" id="PS01081">
    <property type="entry name" value="HTH_TETR_1"/>
    <property type="match status" value="1"/>
</dbReference>
<feature type="DNA-binding region" description="H-T-H motif" evidence="3">
    <location>
        <begin position="25"/>
        <end position="44"/>
    </location>
</feature>
<feature type="domain" description="HTH tetR-type" evidence="4">
    <location>
        <begin position="2"/>
        <end position="62"/>
    </location>
</feature>
<name>A0ABQ4KNL0_9BACI</name>
<dbReference type="InterPro" id="IPR001647">
    <property type="entry name" value="HTH_TetR"/>
</dbReference>
<evidence type="ECO:0000259" key="4">
    <source>
        <dbReference type="PROSITE" id="PS50977"/>
    </source>
</evidence>
<dbReference type="Proteomes" id="UP000679950">
    <property type="component" value="Unassembled WGS sequence"/>
</dbReference>
<dbReference type="PROSITE" id="PS50977">
    <property type="entry name" value="HTH_TETR_2"/>
    <property type="match status" value="1"/>
</dbReference>
<comment type="caution">
    <text evidence="5">The sequence shown here is derived from an EMBL/GenBank/DDBJ whole genome shotgun (WGS) entry which is preliminary data.</text>
</comment>
<dbReference type="PANTHER" id="PTHR43479:SF11">
    <property type="entry name" value="ACREF_ENVCD OPERON REPRESSOR-RELATED"/>
    <property type="match status" value="1"/>
</dbReference>
<keyword evidence="2 3" id="KW-0238">DNA-binding</keyword>
<dbReference type="InterPro" id="IPR009057">
    <property type="entry name" value="Homeodomain-like_sf"/>
</dbReference>
<keyword evidence="6" id="KW-1185">Reference proteome</keyword>
<evidence type="ECO:0000256" key="2">
    <source>
        <dbReference type="ARBA" id="ARBA00023125"/>
    </source>
</evidence>
<proteinExistence type="predicted"/>
<evidence type="ECO:0000256" key="3">
    <source>
        <dbReference type="PROSITE-ProRule" id="PRU00335"/>
    </source>
</evidence>
<dbReference type="EMBL" id="BORB01000048">
    <property type="protein sequence ID" value="GIN59535.1"/>
    <property type="molecule type" value="Genomic_DNA"/>
</dbReference>
<evidence type="ECO:0000313" key="5">
    <source>
        <dbReference type="EMBL" id="GIN59535.1"/>
    </source>
</evidence>
<dbReference type="RefSeq" id="WP_158324071.1">
    <property type="nucleotide sequence ID" value="NZ_BORB01000048.1"/>
</dbReference>
<evidence type="ECO:0000256" key="1">
    <source>
        <dbReference type="ARBA" id="ARBA00022491"/>
    </source>
</evidence>
<keyword evidence="1" id="KW-0678">Repressor</keyword>
<sequence length="297" mass="35144">MNQRKKQIIDVAHRLFIEKGFSATSIKDILNEANIAKGTFYNHFASKNDCLIAILEMVREEAQTIREEISFGKAKNDPDVFVQQVLVRMEMNRQQNLIPLFESVYSSKDPDLKNFIKKQHKAELQWAASRIVDLFGDHTKEYAIDYTTIFFGMIHYMTHVWMLGSTKKYELREMIYYTLKQLRGIISNQNKESKPFFPADWFPPYNKDIQVDPIDIKKQFVTQLEILLKRMDDMAVKQGRKERFEFLHSELQTDSPRDFLIESVLHSIKRKADSSFFKNEIQEIIQLGQQYLQHHDH</sequence>
<dbReference type="InterPro" id="IPR023772">
    <property type="entry name" value="DNA-bd_HTH_TetR-type_CS"/>
</dbReference>
<dbReference type="SUPFAM" id="SSF46689">
    <property type="entry name" value="Homeodomain-like"/>
    <property type="match status" value="1"/>
</dbReference>
<dbReference type="Pfam" id="PF00440">
    <property type="entry name" value="TetR_N"/>
    <property type="match status" value="1"/>
</dbReference>
<protein>
    <submittedName>
        <fullName evidence="5">TetR family transcriptional regulator</fullName>
    </submittedName>
</protein>
<gene>
    <name evidence="5" type="ORF">J8TS2_38540</name>
</gene>
<dbReference type="Gene3D" id="1.10.357.10">
    <property type="entry name" value="Tetracycline Repressor, domain 2"/>
    <property type="match status" value="1"/>
</dbReference>
<dbReference type="InterPro" id="IPR050624">
    <property type="entry name" value="HTH-type_Tx_Regulator"/>
</dbReference>